<evidence type="ECO:0000256" key="3">
    <source>
        <dbReference type="ARBA" id="ARBA00022527"/>
    </source>
</evidence>
<evidence type="ECO:0000313" key="14">
    <source>
        <dbReference type="EMBL" id="OWA51761.1"/>
    </source>
</evidence>
<evidence type="ECO:0000256" key="5">
    <source>
        <dbReference type="ARBA" id="ARBA00022679"/>
    </source>
</evidence>
<feature type="domain" description="Protein kinase" evidence="12">
    <location>
        <begin position="138"/>
        <end position="396"/>
    </location>
</feature>
<dbReference type="PROSITE" id="PS50003">
    <property type="entry name" value="PH_DOMAIN"/>
    <property type="match status" value="1"/>
</dbReference>
<dbReference type="PANTHER" id="PTHR24351">
    <property type="entry name" value="RIBOSOMAL PROTEIN S6 KINASE"/>
    <property type="match status" value="1"/>
</dbReference>
<dbReference type="Proteomes" id="UP000192578">
    <property type="component" value="Unassembled WGS sequence"/>
</dbReference>
<evidence type="ECO:0000259" key="11">
    <source>
        <dbReference type="PROSITE" id="PS50003"/>
    </source>
</evidence>
<dbReference type="SMART" id="SM00220">
    <property type="entry name" value="S_TKc"/>
    <property type="match status" value="1"/>
</dbReference>
<keyword evidence="8 9" id="KW-0067">ATP-binding</keyword>
<dbReference type="CDD" id="cd01241">
    <property type="entry name" value="PH_PKB"/>
    <property type="match status" value="1"/>
</dbReference>
<evidence type="ECO:0000256" key="8">
    <source>
        <dbReference type="ARBA" id="ARBA00022840"/>
    </source>
</evidence>
<dbReference type="GO" id="GO:0005524">
    <property type="term" value="F:ATP binding"/>
    <property type="evidence" value="ECO:0007669"/>
    <property type="project" value="UniProtKB-UniRule"/>
</dbReference>
<feature type="binding site" evidence="9">
    <location>
        <position position="177"/>
    </location>
    <ligand>
        <name>ATP</name>
        <dbReference type="ChEBI" id="CHEBI:30616"/>
    </ligand>
</feature>
<comment type="similarity">
    <text evidence="1">Belongs to the protein kinase superfamily. AGC Ser/Thr protein kinase family. RAC subfamily.</text>
</comment>
<sequence>MVAGTDRVKEGWLMKRGEHIKNWRPRYFILLSDGSLIGYKTTPEPDLANPLNSFTVRDSQCMRSERPKANIFIVRGLQRTGSVERMFHAATAEERDSWCTAIEQTAKAVSSPAVILSKSQVFSIQDSGASTSMSLNDFEFLQLLGKGTFGKVILGREKATKTLYAIKLLKKDVIIKKDEVEHTLTERRVLQSASLHPFLTYLQYAFQTKERLCFVMEYVNGGELFFHLSRERTFSDARTQFYAAEITLALGHLHENSIIYRDLKLENVLLDRDGHVKLTDFGLCKADLRFSDRTKTFCGTPEYLAPEILEDGDYGRAVDWWALGVVVYEMLCGGLPFHHKDHEVLFDMIVLYDVKYPKTITREAKNLLTGLLTKRPSKRLGGGPGDHKEIQAHKYFSTIDWDALLNKRIKPPFKPEVTDDADTRYFEQEFTKRTVQLTPPAARSTKDGPSPEAVYFKNFSFPQQNIS</sequence>
<dbReference type="PROSITE" id="PS00108">
    <property type="entry name" value="PROTEIN_KINASE_ST"/>
    <property type="match status" value="1"/>
</dbReference>
<dbReference type="PROSITE" id="PS50011">
    <property type="entry name" value="PROTEIN_KINASE_DOM"/>
    <property type="match status" value="1"/>
</dbReference>
<evidence type="ECO:0000256" key="1">
    <source>
        <dbReference type="ARBA" id="ARBA00006935"/>
    </source>
</evidence>
<evidence type="ECO:0000256" key="9">
    <source>
        <dbReference type="PROSITE-ProRule" id="PRU10141"/>
    </source>
</evidence>
<name>A0A9X6NJV1_HYPEX</name>
<dbReference type="InterPro" id="IPR039026">
    <property type="entry name" value="PH_PKB"/>
</dbReference>
<dbReference type="SMART" id="SM00133">
    <property type="entry name" value="S_TK_X"/>
    <property type="match status" value="1"/>
</dbReference>
<dbReference type="InterPro" id="IPR008271">
    <property type="entry name" value="Ser/Thr_kinase_AS"/>
</dbReference>
<dbReference type="InterPro" id="IPR017441">
    <property type="entry name" value="Protein_kinase_ATP_BS"/>
</dbReference>
<protein>
    <recommendedName>
        <fullName evidence="2">non-specific serine/threonine protein kinase</fullName>
        <ecNumber evidence="2">2.7.11.1</ecNumber>
    </recommendedName>
</protein>
<dbReference type="Gene3D" id="1.10.510.10">
    <property type="entry name" value="Transferase(Phosphotransferase) domain 1"/>
    <property type="match status" value="1"/>
</dbReference>
<evidence type="ECO:0000256" key="7">
    <source>
        <dbReference type="ARBA" id="ARBA00022777"/>
    </source>
</evidence>
<dbReference type="SMART" id="SM00233">
    <property type="entry name" value="PH"/>
    <property type="match status" value="1"/>
</dbReference>
<reference evidence="15" key="1">
    <citation type="submission" date="2017-01" db="EMBL/GenBank/DDBJ databases">
        <title>Comparative genomics of anhydrobiosis in the tardigrade Hypsibius dujardini.</title>
        <authorList>
            <person name="Yoshida Y."/>
            <person name="Koutsovoulos G."/>
            <person name="Laetsch D."/>
            <person name="Stevens L."/>
            <person name="Kumar S."/>
            <person name="Horikawa D."/>
            <person name="Ishino K."/>
            <person name="Komine S."/>
            <person name="Tomita M."/>
            <person name="Blaxter M."/>
            <person name="Arakawa K."/>
        </authorList>
    </citation>
    <scope>NUCLEOTIDE SEQUENCE [LARGE SCALE GENOMIC DNA]</scope>
    <source>
        <strain evidence="15">Z151</strain>
    </source>
</reference>
<proteinExistence type="inferred from homology"/>
<feature type="domain" description="PH" evidence="11">
    <location>
        <begin position="6"/>
        <end position="107"/>
    </location>
</feature>
<dbReference type="Pfam" id="PF00433">
    <property type="entry name" value="Pkinase_C"/>
    <property type="match status" value="1"/>
</dbReference>
<accession>A0A9X6NJV1</accession>
<dbReference type="SUPFAM" id="SSF50729">
    <property type="entry name" value="PH domain-like"/>
    <property type="match status" value="1"/>
</dbReference>
<dbReference type="Gene3D" id="2.30.29.30">
    <property type="entry name" value="Pleckstrin-homology domain (PH domain)/Phosphotyrosine-binding domain (PTB)"/>
    <property type="match status" value="1"/>
</dbReference>
<dbReference type="Gene3D" id="3.30.200.20">
    <property type="entry name" value="Phosphorylase Kinase, domain 1"/>
    <property type="match status" value="1"/>
</dbReference>
<keyword evidence="7 14" id="KW-0418">Kinase</keyword>
<evidence type="ECO:0000256" key="4">
    <source>
        <dbReference type="ARBA" id="ARBA00022553"/>
    </source>
</evidence>
<evidence type="ECO:0000256" key="6">
    <source>
        <dbReference type="ARBA" id="ARBA00022741"/>
    </source>
</evidence>
<dbReference type="EC" id="2.7.11.1" evidence="2"/>
<dbReference type="InterPro" id="IPR017892">
    <property type="entry name" value="Pkinase_C"/>
</dbReference>
<organism evidence="14 15">
    <name type="scientific">Hypsibius exemplaris</name>
    <name type="common">Freshwater tardigrade</name>
    <dbReference type="NCBI Taxonomy" id="2072580"/>
    <lineage>
        <taxon>Eukaryota</taxon>
        <taxon>Metazoa</taxon>
        <taxon>Ecdysozoa</taxon>
        <taxon>Tardigrada</taxon>
        <taxon>Eutardigrada</taxon>
        <taxon>Parachela</taxon>
        <taxon>Hypsibioidea</taxon>
        <taxon>Hypsibiidae</taxon>
        <taxon>Hypsibius</taxon>
    </lineage>
</organism>
<gene>
    <name evidence="14" type="ORF">BV898_16231</name>
</gene>
<dbReference type="FunFam" id="3.30.200.20:FF:000103">
    <property type="entry name" value="Protein kinase C"/>
    <property type="match status" value="1"/>
</dbReference>
<dbReference type="SUPFAM" id="SSF56112">
    <property type="entry name" value="Protein kinase-like (PK-like)"/>
    <property type="match status" value="1"/>
</dbReference>
<dbReference type="InterPro" id="IPR001849">
    <property type="entry name" value="PH_domain"/>
</dbReference>
<dbReference type="PROSITE" id="PS51285">
    <property type="entry name" value="AGC_KINASE_CTER"/>
    <property type="match status" value="1"/>
</dbReference>
<dbReference type="GO" id="GO:0004674">
    <property type="term" value="F:protein serine/threonine kinase activity"/>
    <property type="evidence" value="ECO:0007669"/>
    <property type="project" value="UniProtKB-KW"/>
</dbReference>
<dbReference type="OrthoDB" id="63267at2759"/>
<dbReference type="FunFam" id="2.30.29.30:FF:000027">
    <property type="entry name" value="Non-specific serine/threonine protein kinase"/>
    <property type="match status" value="1"/>
</dbReference>
<evidence type="ECO:0000259" key="12">
    <source>
        <dbReference type="PROSITE" id="PS50011"/>
    </source>
</evidence>
<evidence type="ECO:0000256" key="2">
    <source>
        <dbReference type="ARBA" id="ARBA00012513"/>
    </source>
</evidence>
<dbReference type="PROSITE" id="PS00107">
    <property type="entry name" value="PROTEIN_KINASE_ATP"/>
    <property type="match status" value="1"/>
</dbReference>
<keyword evidence="6 9" id="KW-0547">Nucleotide-binding</keyword>
<dbReference type="EMBL" id="MTYJ01000238">
    <property type="protein sequence ID" value="OWA51761.1"/>
    <property type="molecule type" value="Genomic_DNA"/>
</dbReference>
<keyword evidence="4" id="KW-0597">Phosphoprotein</keyword>
<keyword evidence="3 10" id="KW-0723">Serine/threonine-protein kinase</keyword>
<dbReference type="InterPro" id="IPR000961">
    <property type="entry name" value="AGC-kinase_C"/>
</dbReference>
<dbReference type="InterPro" id="IPR011009">
    <property type="entry name" value="Kinase-like_dom_sf"/>
</dbReference>
<comment type="caution">
    <text evidence="14">The sequence shown here is derived from an EMBL/GenBank/DDBJ whole genome shotgun (WGS) entry which is preliminary data.</text>
</comment>
<dbReference type="Pfam" id="PF00169">
    <property type="entry name" value="PH"/>
    <property type="match status" value="1"/>
</dbReference>
<dbReference type="FunFam" id="1.10.510.10:FF:000033">
    <property type="entry name" value="Non-specific serine/threonine protein kinase"/>
    <property type="match status" value="1"/>
</dbReference>
<dbReference type="AlphaFoldDB" id="A0A9X6NJV1"/>
<dbReference type="InterPro" id="IPR000719">
    <property type="entry name" value="Prot_kinase_dom"/>
</dbReference>
<dbReference type="InterPro" id="IPR011993">
    <property type="entry name" value="PH-like_dom_sf"/>
</dbReference>
<evidence type="ECO:0000256" key="10">
    <source>
        <dbReference type="RuleBase" id="RU000304"/>
    </source>
</evidence>
<evidence type="ECO:0000259" key="13">
    <source>
        <dbReference type="PROSITE" id="PS51285"/>
    </source>
</evidence>
<keyword evidence="5" id="KW-0808">Transferase</keyword>
<feature type="domain" description="AGC-kinase C-terminal" evidence="13">
    <location>
        <begin position="397"/>
        <end position="467"/>
    </location>
</feature>
<evidence type="ECO:0000313" key="15">
    <source>
        <dbReference type="Proteomes" id="UP000192578"/>
    </source>
</evidence>
<keyword evidence="15" id="KW-1185">Reference proteome</keyword>
<dbReference type="Pfam" id="PF00069">
    <property type="entry name" value="Pkinase"/>
    <property type="match status" value="1"/>
</dbReference>